<dbReference type="InterPro" id="IPR013087">
    <property type="entry name" value="Znf_C2H2_type"/>
</dbReference>
<evidence type="ECO:0000256" key="7">
    <source>
        <dbReference type="ARBA" id="ARBA00022833"/>
    </source>
</evidence>
<comment type="caution">
    <text evidence="12">The sequence shown here is derived from an EMBL/GenBank/DDBJ whole genome shotgun (WGS) entry which is preliminary data.</text>
</comment>
<dbReference type="Proteomes" id="UP001201980">
    <property type="component" value="Unassembled WGS sequence"/>
</dbReference>
<dbReference type="GO" id="GO:0004842">
    <property type="term" value="F:ubiquitin-protein transferase activity"/>
    <property type="evidence" value="ECO:0007669"/>
    <property type="project" value="TreeGrafter"/>
</dbReference>
<dbReference type="GO" id="GO:0043161">
    <property type="term" value="P:proteasome-mediated ubiquitin-dependent protein catabolic process"/>
    <property type="evidence" value="ECO:0007669"/>
    <property type="project" value="TreeGrafter"/>
</dbReference>
<keyword evidence="4" id="KW-0677">Repeat</keyword>
<keyword evidence="13" id="KW-1185">Reference proteome</keyword>
<dbReference type="EMBL" id="JAKWBI020000058">
    <property type="protein sequence ID" value="KAJ2904260.1"/>
    <property type="molecule type" value="Genomic_DNA"/>
</dbReference>
<evidence type="ECO:0000313" key="13">
    <source>
        <dbReference type="Proteomes" id="UP001201980"/>
    </source>
</evidence>
<comment type="pathway">
    <text evidence="1">Protein modification; protein ubiquitination.</text>
</comment>
<evidence type="ECO:0000256" key="6">
    <source>
        <dbReference type="ARBA" id="ARBA00022786"/>
    </source>
</evidence>
<dbReference type="InterPro" id="IPR051628">
    <property type="entry name" value="LUBAC_E3_Ligases"/>
</dbReference>
<evidence type="ECO:0000256" key="8">
    <source>
        <dbReference type="PROSITE-ProRule" id="PRU00175"/>
    </source>
</evidence>
<dbReference type="Pfam" id="PF00097">
    <property type="entry name" value="zf-C3HC4"/>
    <property type="match status" value="1"/>
</dbReference>
<dbReference type="AlphaFoldDB" id="A0AAD5WW47"/>
<dbReference type="GO" id="GO:0097039">
    <property type="term" value="P:protein linear polyubiquitination"/>
    <property type="evidence" value="ECO:0007669"/>
    <property type="project" value="TreeGrafter"/>
</dbReference>
<dbReference type="Pfam" id="PF01485">
    <property type="entry name" value="IBR"/>
    <property type="match status" value="1"/>
</dbReference>
<keyword evidence="3" id="KW-0479">Metal-binding</keyword>
<dbReference type="InterPro" id="IPR018957">
    <property type="entry name" value="Znf_C3HC4_RING-type"/>
</dbReference>
<gene>
    <name evidence="12" type="ORF">MKZ38_008471</name>
</gene>
<keyword evidence="2" id="KW-0808">Transferase</keyword>
<evidence type="ECO:0000256" key="1">
    <source>
        <dbReference type="ARBA" id="ARBA00004906"/>
    </source>
</evidence>
<dbReference type="PROSITE" id="PS00028">
    <property type="entry name" value="ZINC_FINGER_C2H2_1"/>
    <property type="match status" value="1"/>
</dbReference>
<dbReference type="GO" id="GO:0000151">
    <property type="term" value="C:ubiquitin ligase complex"/>
    <property type="evidence" value="ECO:0007669"/>
    <property type="project" value="TreeGrafter"/>
</dbReference>
<evidence type="ECO:0000259" key="10">
    <source>
        <dbReference type="PROSITE" id="PS50089"/>
    </source>
</evidence>
<dbReference type="Gene3D" id="1.20.120.1750">
    <property type="match status" value="1"/>
</dbReference>
<keyword evidence="6" id="KW-0833">Ubl conjugation pathway</keyword>
<sequence length="785" mass="86839">MPEKQSRRPAKTQDPKFHASISPEEHARRGNPVNIPMPPKMGSDRPKWSWRKNRWWRALDGALVLFGDGARVSKLNLPSDFSAVRLNKLPQGSTPMSISDEMGKLGFSVPTDGVRVVAGQDASRLSADVRVEDPSFAKRLCSKLQSEPAGSNFSREVEAVPINNPLPTSSSSSRVDCKKVHLSWHRPVRLAWLNFGSENIARKVQEKYSRGFYKVLDKTVECKHPTRSGGRHNAVAWTLVLSSVPGNAKKDDVVKGIPAAIRPRHVEMGAPTYNDDIGYMNAIAKSLLTNIGLLDAWEDASDLGGKRAKARARYHDDQDAQDAVATLKNAVMSRNKVVKLTIQHVYSVRMKESEPIYQAVKDDIDKERLVWKSQHVLFIPYPPAKGYRVLKLEGEDGKNVAQAKKSLDGILKGEVVEDIEGKPCWVPAFGTHGPIFQRIKEVRQTLEIAIVRDQRKRQLRLYGPNDKRERATEILRRLAEEAASTPHVIDLGPTQFAWACRGGFRTVSAALPSASVAFDIISTPKRIQITGSDEDYRIALDMVREQLDNSQAQKPSETDAPSCSICWTEADNPILTSCGHDYCGDCFESLCTSGSANPSTSITCQGEMGSCAAIFSLSELQEHLSSSVFENLLHASFTSYVRAHQEAYRYCPSPGCEQIYRCAAAASSASSPKDHLFVCPSCFASICTRCNISHTGITCAEHKDMASGGYEALAEAKARLGIKDCPKCTTPIEKTEGCDHMTCGGCHTHICWRCLKTFETSNQCYTHMNQAHGNIGLEHYGRRLY</sequence>
<evidence type="ECO:0000259" key="11">
    <source>
        <dbReference type="PROSITE" id="PS51873"/>
    </source>
</evidence>
<evidence type="ECO:0000313" key="12">
    <source>
        <dbReference type="EMBL" id="KAJ2904260.1"/>
    </source>
</evidence>
<dbReference type="InterPro" id="IPR044066">
    <property type="entry name" value="TRIAD_supradom"/>
</dbReference>
<dbReference type="SMART" id="SM00647">
    <property type="entry name" value="IBR"/>
    <property type="match status" value="2"/>
</dbReference>
<keyword evidence="5 8" id="KW-0863">Zinc-finger</keyword>
<evidence type="ECO:0000256" key="2">
    <source>
        <dbReference type="ARBA" id="ARBA00022679"/>
    </source>
</evidence>
<dbReference type="PANTHER" id="PTHR22770">
    <property type="entry name" value="UBIQUITIN CONJUGATING ENZYME 7 INTERACTING PROTEIN-RELATED"/>
    <property type="match status" value="1"/>
</dbReference>
<organism evidence="12 13">
    <name type="scientific">Zalerion maritima</name>
    <dbReference type="NCBI Taxonomy" id="339359"/>
    <lineage>
        <taxon>Eukaryota</taxon>
        <taxon>Fungi</taxon>
        <taxon>Dikarya</taxon>
        <taxon>Ascomycota</taxon>
        <taxon>Pezizomycotina</taxon>
        <taxon>Sordariomycetes</taxon>
        <taxon>Lulworthiomycetidae</taxon>
        <taxon>Lulworthiales</taxon>
        <taxon>Lulworthiaceae</taxon>
        <taxon>Zalerion</taxon>
    </lineage>
</organism>
<feature type="domain" description="RING-type" evidence="11">
    <location>
        <begin position="559"/>
        <end position="776"/>
    </location>
</feature>
<reference evidence="12" key="1">
    <citation type="submission" date="2022-07" db="EMBL/GenBank/DDBJ databases">
        <title>Draft genome sequence of Zalerion maritima ATCC 34329, a (micro)plastics degrading marine fungus.</title>
        <authorList>
            <person name="Paco A."/>
            <person name="Goncalves M.F.M."/>
            <person name="Rocha-Santos T.A.P."/>
            <person name="Alves A."/>
        </authorList>
    </citation>
    <scope>NUCLEOTIDE SEQUENCE</scope>
    <source>
        <strain evidence="12">ATCC 34329</strain>
    </source>
</reference>
<feature type="region of interest" description="Disordered" evidence="9">
    <location>
        <begin position="1"/>
        <end position="47"/>
    </location>
</feature>
<evidence type="ECO:0000256" key="4">
    <source>
        <dbReference type="ARBA" id="ARBA00022737"/>
    </source>
</evidence>
<dbReference type="CDD" id="cd22585">
    <property type="entry name" value="Rcat_RBR_DEAH12-like"/>
    <property type="match status" value="1"/>
</dbReference>
<evidence type="ECO:0008006" key="14">
    <source>
        <dbReference type="Google" id="ProtNLM"/>
    </source>
</evidence>
<evidence type="ECO:0000256" key="3">
    <source>
        <dbReference type="ARBA" id="ARBA00022723"/>
    </source>
</evidence>
<dbReference type="SUPFAM" id="SSF57850">
    <property type="entry name" value="RING/U-box"/>
    <property type="match status" value="2"/>
</dbReference>
<feature type="domain" description="RING-type" evidence="10">
    <location>
        <begin position="563"/>
        <end position="604"/>
    </location>
</feature>
<dbReference type="InterPro" id="IPR001841">
    <property type="entry name" value="Znf_RING"/>
</dbReference>
<dbReference type="InterPro" id="IPR002867">
    <property type="entry name" value="IBR_dom"/>
</dbReference>
<dbReference type="PROSITE" id="PS51873">
    <property type="entry name" value="TRIAD"/>
    <property type="match status" value="1"/>
</dbReference>
<protein>
    <recommendedName>
        <fullName evidence="14">RING-type domain-containing protein</fullName>
    </recommendedName>
</protein>
<proteinExistence type="predicted"/>
<dbReference type="InterPro" id="IPR013083">
    <property type="entry name" value="Znf_RING/FYVE/PHD"/>
</dbReference>
<dbReference type="GO" id="GO:0008270">
    <property type="term" value="F:zinc ion binding"/>
    <property type="evidence" value="ECO:0007669"/>
    <property type="project" value="UniProtKB-KW"/>
</dbReference>
<dbReference type="GO" id="GO:0043130">
    <property type="term" value="F:ubiquitin binding"/>
    <property type="evidence" value="ECO:0007669"/>
    <property type="project" value="TreeGrafter"/>
</dbReference>
<dbReference type="PROSITE" id="PS50089">
    <property type="entry name" value="ZF_RING_2"/>
    <property type="match status" value="1"/>
</dbReference>
<name>A0AAD5WW47_9PEZI</name>
<dbReference type="PANTHER" id="PTHR22770:SF13">
    <property type="entry name" value="RING-TYPE DOMAIN-CONTAINING PROTEIN"/>
    <property type="match status" value="1"/>
</dbReference>
<dbReference type="CDD" id="cd16449">
    <property type="entry name" value="RING-HC"/>
    <property type="match status" value="1"/>
</dbReference>
<keyword evidence="7" id="KW-0862">Zinc</keyword>
<dbReference type="Pfam" id="PF22191">
    <property type="entry name" value="IBR_1"/>
    <property type="match status" value="1"/>
</dbReference>
<evidence type="ECO:0000256" key="5">
    <source>
        <dbReference type="ARBA" id="ARBA00022771"/>
    </source>
</evidence>
<feature type="compositionally biased region" description="Basic and acidic residues" evidence="9">
    <location>
        <begin position="1"/>
        <end position="28"/>
    </location>
</feature>
<dbReference type="Gene3D" id="3.30.40.10">
    <property type="entry name" value="Zinc/RING finger domain, C3HC4 (zinc finger)"/>
    <property type="match status" value="1"/>
</dbReference>
<dbReference type="CDD" id="cd20335">
    <property type="entry name" value="BRcat_RBR"/>
    <property type="match status" value="1"/>
</dbReference>
<accession>A0AAD5WW47</accession>
<evidence type="ECO:0000256" key="9">
    <source>
        <dbReference type="SAM" id="MobiDB-lite"/>
    </source>
</evidence>